<dbReference type="AlphaFoldDB" id="A0A821H8P0"/>
<gene>
    <name evidence="2" type="ORF">QYT958_LOCUS16781</name>
</gene>
<organism evidence="2 3">
    <name type="scientific">Rotaria socialis</name>
    <dbReference type="NCBI Taxonomy" id="392032"/>
    <lineage>
        <taxon>Eukaryota</taxon>
        <taxon>Metazoa</taxon>
        <taxon>Spiralia</taxon>
        <taxon>Gnathifera</taxon>
        <taxon>Rotifera</taxon>
        <taxon>Eurotatoria</taxon>
        <taxon>Bdelloidea</taxon>
        <taxon>Philodinida</taxon>
        <taxon>Philodinidae</taxon>
        <taxon>Rotaria</taxon>
    </lineage>
</organism>
<evidence type="ECO:0000256" key="1">
    <source>
        <dbReference type="SAM" id="MobiDB-lite"/>
    </source>
</evidence>
<evidence type="ECO:0000313" key="2">
    <source>
        <dbReference type="EMBL" id="CAF4683778.1"/>
    </source>
</evidence>
<evidence type="ECO:0000313" key="3">
    <source>
        <dbReference type="Proteomes" id="UP000663848"/>
    </source>
</evidence>
<accession>A0A821H8P0</accession>
<sequence>DQRRLLDYEENQNGQINEQNEDPIQQFDQINQLEHYDNERQRETLSNNDSDQRRLHDYLKIPTPPSPVMILNTQNLQRHWPL</sequence>
<name>A0A821H8P0_9BILA</name>
<reference evidence="2" key="1">
    <citation type="submission" date="2021-02" db="EMBL/GenBank/DDBJ databases">
        <authorList>
            <person name="Nowell W R."/>
        </authorList>
    </citation>
    <scope>NUCLEOTIDE SEQUENCE</scope>
</reference>
<feature type="non-terminal residue" evidence="2">
    <location>
        <position position="1"/>
    </location>
</feature>
<feature type="region of interest" description="Disordered" evidence="1">
    <location>
        <begin position="1"/>
        <end position="25"/>
    </location>
</feature>
<protein>
    <submittedName>
        <fullName evidence="2">Uncharacterized protein</fullName>
    </submittedName>
</protein>
<dbReference type="Proteomes" id="UP000663848">
    <property type="component" value="Unassembled WGS sequence"/>
</dbReference>
<comment type="caution">
    <text evidence="2">The sequence shown here is derived from an EMBL/GenBank/DDBJ whole genome shotgun (WGS) entry which is preliminary data.</text>
</comment>
<dbReference type="EMBL" id="CAJOBR010002466">
    <property type="protein sequence ID" value="CAF4683778.1"/>
    <property type="molecule type" value="Genomic_DNA"/>
</dbReference>
<proteinExistence type="predicted"/>